<dbReference type="EMBL" id="JAQYXP010000002">
    <property type="protein sequence ID" value="MEN3234738.1"/>
    <property type="molecule type" value="Genomic_DNA"/>
</dbReference>
<sequence length="162" mass="17196">MRVAVIFVAGLLLSGCVSPTGIASRSITVTPAVAAMPTGGTAWRDWARQTNQEIRAKVVGVRADGEAFFAERVAAAAEVDAGRMTPEQFDVYQRRRLAAIEATDRANMQAASDALIVAGASISAARPTYVAPTPIDSSPSLLRQPVNCTSQRFGQMVHTNCF</sequence>
<evidence type="ECO:0000256" key="1">
    <source>
        <dbReference type="SAM" id="SignalP"/>
    </source>
</evidence>
<dbReference type="Proteomes" id="UP001407347">
    <property type="component" value="Unassembled WGS sequence"/>
</dbReference>
<feature type="chain" id="PRO_5047261015" description="Lipoprotein" evidence="1">
    <location>
        <begin position="24"/>
        <end position="162"/>
    </location>
</feature>
<reference evidence="2 3" key="1">
    <citation type="journal article" date="2023" name="PLoS ONE">
        <title>Complete genome assembly of Hawai'i environmental nontuberculous mycobacteria reveals unexpected co-isolation with methylobacteria.</title>
        <authorList>
            <person name="Hendrix J."/>
            <person name="Epperson L.E."/>
            <person name="Tong E.I."/>
            <person name="Chan Y.L."/>
            <person name="Hasan N.A."/>
            <person name="Dawrs S.N."/>
            <person name="Norton G.J."/>
            <person name="Virdi R."/>
            <person name="Crooks J.L."/>
            <person name="Chan E.D."/>
            <person name="Honda J.R."/>
            <person name="Strong M."/>
        </authorList>
    </citation>
    <scope>NUCLEOTIDE SEQUENCE [LARGE SCALE GENOMIC DNA]</scope>
    <source>
        <strain evidence="2 3">NJH_HI04-1</strain>
    </source>
</reference>
<dbReference type="PROSITE" id="PS51257">
    <property type="entry name" value="PROKAR_LIPOPROTEIN"/>
    <property type="match status" value="1"/>
</dbReference>
<evidence type="ECO:0000313" key="2">
    <source>
        <dbReference type="EMBL" id="MEN3234738.1"/>
    </source>
</evidence>
<accession>A0ABU9ZT58</accession>
<gene>
    <name evidence="2" type="ORF">PUR29_14145</name>
</gene>
<protein>
    <recommendedName>
        <fullName evidence="4">Lipoprotein</fullName>
    </recommendedName>
</protein>
<evidence type="ECO:0000313" key="3">
    <source>
        <dbReference type="Proteomes" id="UP001407347"/>
    </source>
</evidence>
<feature type="signal peptide" evidence="1">
    <location>
        <begin position="1"/>
        <end position="23"/>
    </location>
</feature>
<keyword evidence="3" id="KW-1185">Reference proteome</keyword>
<keyword evidence="1" id="KW-0732">Signal</keyword>
<organism evidence="2 3">
    <name type="scientific">Methylobacterium ajmalii</name>
    <dbReference type="NCBI Taxonomy" id="2738439"/>
    <lineage>
        <taxon>Bacteria</taxon>
        <taxon>Pseudomonadati</taxon>
        <taxon>Pseudomonadota</taxon>
        <taxon>Alphaproteobacteria</taxon>
        <taxon>Hyphomicrobiales</taxon>
        <taxon>Methylobacteriaceae</taxon>
        <taxon>Methylobacterium</taxon>
    </lineage>
</organism>
<dbReference type="RefSeq" id="WP_346013041.1">
    <property type="nucleotide sequence ID" value="NZ_JAQYXP010000002.1"/>
</dbReference>
<proteinExistence type="predicted"/>
<name>A0ABU9ZT58_9HYPH</name>
<comment type="caution">
    <text evidence="2">The sequence shown here is derived from an EMBL/GenBank/DDBJ whole genome shotgun (WGS) entry which is preliminary data.</text>
</comment>
<evidence type="ECO:0008006" key="4">
    <source>
        <dbReference type="Google" id="ProtNLM"/>
    </source>
</evidence>